<organism evidence="3 4">
    <name type="scientific">Pythium oligandrum</name>
    <name type="common">Mycoparasitic fungus</name>
    <dbReference type="NCBI Taxonomy" id="41045"/>
    <lineage>
        <taxon>Eukaryota</taxon>
        <taxon>Sar</taxon>
        <taxon>Stramenopiles</taxon>
        <taxon>Oomycota</taxon>
        <taxon>Peronosporomycetes</taxon>
        <taxon>Pythiales</taxon>
        <taxon>Pythiaceae</taxon>
        <taxon>Pythium</taxon>
    </lineage>
</organism>
<gene>
    <name evidence="3" type="ORF">Poli38472_001069</name>
</gene>
<dbReference type="AlphaFoldDB" id="A0A8K1CTZ5"/>
<feature type="domain" description="DUF7726" evidence="2">
    <location>
        <begin position="385"/>
        <end position="441"/>
    </location>
</feature>
<dbReference type="Proteomes" id="UP000794436">
    <property type="component" value="Unassembled WGS sequence"/>
</dbReference>
<sequence>MGGLAVPAVPPSPPKQSSPPTKKKTTPSREAVNSIDFDFTDDEQESEETRQPIYEGLLQTTDCKGLQRRIRRFLDEKTMTESEFRSKLGGTEAQFHAFMDRFGVFREIETNPTFKNALFFFRKLDKKREKIMAQLAPPRVEKNPVTQALFEKIRAVELQEPVYIYDDCDTLRRKINELIKSKRVSQAALLRELDVSSNSLRRFLATWGPREGCTNCTYYAAYCFFEKMRIAENQPKSEKRLENEAERPTGFKRTNALTYADYQRFIVRRRPTGDDNSETESEDLSLMICPSPEEQVQLIINHSSCLSFLVVSVIRNSEAGALHNSNHAHRVHGEHKSALLFFHKFEKKRDKLKYQRAGAPRVEKNAETQALFEKVRAVTLQDPVYIYDDCDALRTKINDVVQSKRVTQAALLRELNVNSNSLRRFMAASGPRDGCTNCAYVSITHVNVAKCNI</sequence>
<feature type="domain" description="DUF7726" evidence="2">
    <location>
        <begin position="163"/>
        <end position="232"/>
    </location>
</feature>
<name>A0A8K1CTZ5_PYTOL</name>
<feature type="region of interest" description="Disordered" evidence="1">
    <location>
        <begin position="1"/>
        <end position="49"/>
    </location>
</feature>
<protein>
    <recommendedName>
        <fullName evidence="2">DUF7726 domain-containing protein</fullName>
    </recommendedName>
</protein>
<reference evidence="3" key="1">
    <citation type="submission" date="2019-03" db="EMBL/GenBank/DDBJ databases">
        <title>Long read genome sequence of the mycoparasitic Pythium oligandrum ATCC 38472 isolated from sugarbeet rhizosphere.</title>
        <authorList>
            <person name="Gaulin E."/>
        </authorList>
    </citation>
    <scope>NUCLEOTIDE SEQUENCE</scope>
    <source>
        <strain evidence="3">ATCC 38472_TT</strain>
    </source>
</reference>
<evidence type="ECO:0000313" key="4">
    <source>
        <dbReference type="Proteomes" id="UP000794436"/>
    </source>
</evidence>
<feature type="domain" description="DUF7726" evidence="2">
    <location>
        <begin position="60"/>
        <end position="128"/>
    </location>
</feature>
<accession>A0A8K1CTZ5</accession>
<comment type="caution">
    <text evidence="3">The sequence shown here is derived from an EMBL/GenBank/DDBJ whole genome shotgun (WGS) entry which is preliminary data.</text>
</comment>
<dbReference type="PANTHER" id="PTHR42339">
    <property type="entry name" value="HISTONE H1"/>
    <property type="match status" value="1"/>
</dbReference>
<dbReference type="EMBL" id="SPLM01000001">
    <property type="protein sequence ID" value="TMW68913.1"/>
    <property type="molecule type" value="Genomic_DNA"/>
</dbReference>
<dbReference type="InterPro" id="IPR056143">
    <property type="entry name" value="DUF7726"/>
</dbReference>
<evidence type="ECO:0000259" key="2">
    <source>
        <dbReference type="Pfam" id="PF24852"/>
    </source>
</evidence>
<evidence type="ECO:0000256" key="1">
    <source>
        <dbReference type="SAM" id="MobiDB-lite"/>
    </source>
</evidence>
<evidence type="ECO:0000313" key="3">
    <source>
        <dbReference type="EMBL" id="TMW68913.1"/>
    </source>
</evidence>
<dbReference type="OrthoDB" id="2592504at2759"/>
<dbReference type="Pfam" id="PF24852">
    <property type="entry name" value="DUF7726"/>
    <property type="match status" value="3"/>
</dbReference>
<proteinExistence type="predicted"/>
<keyword evidence="4" id="KW-1185">Reference proteome</keyword>
<dbReference type="PANTHER" id="PTHR42339:SF1">
    <property type="entry name" value="HISTONE H1"/>
    <property type="match status" value="1"/>
</dbReference>
<feature type="compositionally biased region" description="Pro residues" evidence="1">
    <location>
        <begin position="8"/>
        <end position="17"/>
    </location>
</feature>